<feature type="region of interest" description="Disordered" evidence="1">
    <location>
        <begin position="52"/>
        <end position="72"/>
    </location>
</feature>
<evidence type="ECO:0000256" key="1">
    <source>
        <dbReference type="SAM" id="MobiDB-lite"/>
    </source>
</evidence>
<protein>
    <submittedName>
        <fullName evidence="3">Uncharacterized protein LOC115754033</fullName>
    </submittedName>
</protein>
<evidence type="ECO:0000313" key="3">
    <source>
        <dbReference type="RefSeq" id="XP_030548796.1"/>
    </source>
</evidence>
<gene>
    <name evidence="3" type="primary">LOC115754033</name>
</gene>
<proteinExistence type="predicted"/>
<evidence type="ECO:0000313" key="2">
    <source>
        <dbReference type="Proteomes" id="UP000827889"/>
    </source>
</evidence>
<sequence>MEESSNATEDLLDSETSTEENSSSNLVRKGSNMADFSLQRWWVEHEDNQINIEGNSSNEREGVQDCQTSTEEDSSIKLVHKGLNMADFSIEKHRYSVISLDYRNVRPEERCQRSLFLLKTIPYVSWLHKTCMTSS</sequence>
<dbReference type="Proteomes" id="UP000827889">
    <property type="component" value="Chromosome 3"/>
</dbReference>
<name>A0A8B8QNN7_9MYRT</name>
<reference evidence="3" key="1">
    <citation type="submission" date="2025-08" db="UniProtKB">
        <authorList>
            <consortium name="RefSeq"/>
        </authorList>
    </citation>
    <scope>IDENTIFICATION</scope>
    <source>
        <tissue evidence="3">Leaf</tissue>
    </source>
</reference>
<feature type="region of interest" description="Disordered" evidence="1">
    <location>
        <begin position="1"/>
        <end position="30"/>
    </location>
</feature>
<dbReference type="KEGG" id="rarg:115754033"/>
<dbReference type="RefSeq" id="XP_030548796.1">
    <property type="nucleotide sequence ID" value="XM_030692936.2"/>
</dbReference>
<organism evidence="2 3">
    <name type="scientific">Rhodamnia argentea</name>
    <dbReference type="NCBI Taxonomy" id="178133"/>
    <lineage>
        <taxon>Eukaryota</taxon>
        <taxon>Viridiplantae</taxon>
        <taxon>Streptophyta</taxon>
        <taxon>Embryophyta</taxon>
        <taxon>Tracheophyta</taxon>
        <taxon>Spermatophyta</taxon>
        <taxon>Magnoliopsida</taxon>
        <taxon>eudicotyledons</taxon>
        <taxon>Gunneridae</taxon>
        <taxon>Pentapetalae</taxon>
        <taxon>rosids</taxon>
        <taxon>malvids</taxon>
        <taxon>Myrtales</taxon>
        <taxon>Myrtaceae</taxon>
        <taxon>Myrtoideae</taxon>
        <taxon>Myrteae</taxon>
        <taxon>Australasian group</taxon>
        <taxon>Rhodamnia</taxon>
    </lineage>
</organism>
<dbReference type="GeneID" id="115754033"/>
<accession>A0A8B8QNN7</accession>
<dbReference type="AlphaFoldDB" id="A0A8B8QNN7"/>
<keyword evidence="2" id="KW-1185">Reference proteome</keyword>